<evidence type="ECO:0000256" key="1">
    <source>
        <dbReference type="ARBA" id="ARBA00022737"/>
    </source>
</evidence>
<name>A0AAD5U3L6_9FUNG</name>
<organism evidence="2 3">
    <name type="scientific">Clydaea vesicula</name>
    <dbReference type="NCBI Taxonomy" id="447962"/>
    <lineage>
        <taxon>Eukaryota</taxon>
        <taxon>Fungi</taxon>
        <taxon>Fungi incertae sedis</taxon>
        <taxon>Chytridiomycota</taxon>
        <taxon>Chytridiomycota incertae sedis</taxon>
        <taxon>Chytridiomycetes</taxon>
        <taxon>Lobulomycetales</taxon>
        <taxon>Lobulomycetaceae</taxon>
        <taxon>Clydaea</taxon>
    </lineage>
</organism>
<feature type="non-terminal residue" evidence="2">
    <location>
        <position position="1"/>
    </location>
</feature>
<dbReference type="Pfam" id="PF13812">
    <property type="entry name" value="PPR_3"/>
    <property type="match status" value="2"/>
</dbReference>
<comment type="caution">
    <text evidence="2">The sequence shown here is derived from an EMBL/GenBank/DDBJ whole genome shotgun (WGS) entry which is preliminary data.</text>
</comment>
<keyword evidence="3" id="KW-1185">Reference proteome</keyword>
<gene>
    <name evidence="2" type="ORF">HK099_003366</name>
</gene>
<reference evidence="2" key="1">
    <citation type="submission" date="2020-05" db="EMBL/GenBank/DDBJ databases">
        <title>Phylogenomic resolution of chytrid fungi.</title>
        <authorList>
            <person name="Stajich J.E."/>
            <person name="Amses K."/>
            <person name="Simmons R."/>
            <person name="Seto K."/>
            <person name="Myers J."/>
            <person name="Bonds A."/>
            <person name="Quandt C.A."/>
            <person name="Barry K."/>
            <person name="Liu P."/>
            <person name="Grigoriev I."/>
            <person name="Longcore J.E."/>
            <person name="James T.Y."/>
        </authorList>
    </citation>
    <scope>NUCLEOTIDE SEQUENCE</scope>
    <source>
        <strain evidence="2">JEL0476</strain>
    </source>
</reference>
<dbReference type="EMBL" id="JADGJW010000221">
    <property type="protein sequence ID" value="KAJ3221579.1"/>
    <property type="molecule type" value="Genomic_DNA"/>
</dbReference>
<dbReference type="InterPro" id="IPR011990">
    <property type="entry name" value="TPR-like_helical_dom_sf"/>
</dbReference>
<evidence type="ECO:0000313" key="2">
    <source>
        <dbReference type="EMBL" id="KAJ3221579.1"/>
    </source>
</evidence>
<evidence type="ECO:0008006" key="4">
    <source>
        <dbReference type="Google" id="ProtNLM"/>
    </source>
</evidence>
<dbReference type="Proteomes" id="UP001211065">
    <property type="component" value="Unassembled WGS sequence"/>
</dbReference>
<dbReference type="PANTHER" id="PTHR47942">
    <property type="entry name" value="TETRATRICOPEPTIDE REPEAT (TPR)-LIKE SUPERFAMILY PROTEIN-RELATED"/>
    <property type="match status" value="1"/>
</dbReference>
<sequence length="1040" mass="121764">ISVNNNIQSFIRNLSNSTKSVEILDENLKQQFVIEKENKKKNNSTKNLSTEVCKSLQDASLMKFDSQISCSAFGAVFDEKKKKVEELTTEFGKLGHKKFDNLAHNNEKMTNMVKANRLKEASIFFIELSKRNIDLDEKVLEYFFRTILKNRSLTDLYSLGFVPNVKIFTFLIKLHSLDKRYLYGDKGRKAEFYYKELIGTGLKPNVEIYSHLITAFHLLKDFPKINYYHDKMVKDNLDPDIAIFEVMIYQNRANITEVEKLFKKLKDLNLEPSLNIYTSLITAYGLRKDLNTANLFYEELKTKKQKFNLQSADYTKIFLTFSKDLKYFEPILKDYDESGLALDENLRKLILKSLPKSGIEDWEILKKKFSKGIDPPISLHSSEISDEKNLDLIRENIAEKCATVRNVASSAVDTKISDEKTKVVLSPSVITAKKNVSGKIQSALVTSFQKLIAPPNQLDAKEHEIHLQDLISRGEVPDRLTVKHLLTVYRRQRNTIKIQNLYDTLISLNQKPNPFFYHSLMFVFSQSKNRQDLGKVEHYFYEMLSTGVKPRHVTFKIISNAFQNKPLKLSELYTEIIRQDLPKEDYNKILNSGTWKSKYFDFEVFYKALTTKNKNFVPDIETYNILLDRFSKQRLEEKFLFYFEELFARDDLMPNKDTLCHLKWMFNNNLDKFKFYLSYFKKCELSTQDINFALVYSKNEIDLMDAIYEKFVLEFKCCTPDVLTITYLMRSHGRFESKAASTFYYNELLRFKIKPNSFFYLTVMQGYNSYTKYKSPTLVEHYFNLMIADKISPTINHFAVLLSALKSDDNKVYHYYKKMLEDYPKLQPNNHIFQILIDSAKKNQNNLKSKYIFDEMISQGLKPNAHILNSLYFENFDYSGDLEEKLWDILNRFKHSNVQPDKRTWTEIIKVLTVAGDYKNAYRIFQALSGTLYKHETPPNLLFEVKYDPTALNSALFCVILDTCKLGNMEKEFNKIWKFCLKSNYQLNSNVLTSYIEGLVKFKRFKDAIETILEYSKVENVSLHVIGRRVKPDMGSKVGE</sequence>
<keyword evidence="1" id="KW-0677">Repeat</keyword>
<evidence type="ECO:0000313" key="3">
    <source>
        <dbReference type="Proteomes" id="UP001211065"/>
    </source>
</evidence>
<dbReference type="Gene3D" id="1.25.40.10">
    <property type="entry name" value="Tetratricopeptide repeat domain"/>
    <property type="match status" value="4"/>
</dbReference>
<dbReference type="InterPro" id="IPR002885">
    <property type="entry name" value="PPR_rpt"/>
</dbReference>
<proteinExistence type="predicted"/>
<protein>
    <recommendedName>
        <fullName evidence="4">Pentatricopeptide repeat-containing protein</fullName>
    </recommendedName>
</protein>
<dbReference type="InterPro" id="IPR051222">
    <property type="entry name" value="PPR/CCM1_RNA-binding"/>
</dbReference>
<dbReference type="AlphaFoldDB" id="A0AAD5U3L6"/>
<accession>A0AAD5U3L6</accession>